<dbReference type="PANTHER" id="PTHR28434">
    <property type="entry name" value="PROTEIN C3ORF33"/>
    <property type="match status" value="1"/>
</dbReference>
<dbReference type="GeneID" id="101405040"/>
<organism evidence="1 2">
    <name type="scientific">Ceratotherium simum simum</name>
    <name type="common">Southern white rhinoceros</name>
    <dbReference type="NCBI Taxonomy" id="73337"/>
    <lineage>
        <taxon>Eukaryota</taxon>
        <taxon>Metazoa</taxon>
        <taxon>Chordata</taxon>
        <taxon>Craniata</taxon>
        <taxon>Vertebrata</taxon>
        <taxon>Euteleostomi</taxon>
        <taxon>Mammalia</taxon>
        <taxon>Eutheria</taxon>
        <taxon>Laurasiatheria</taxon>
        <taxon>Perissodactyla</taxon>
        <taxon>Rhinocerotidae</taxon>
        <taxon>Ceratotherium</taxon>
    </lineage>
</organism>
<name>A0ABM0I7X4_CERSS</name>
<dbReference type="Gene3D" id="2.40.50.90">
    <property type="match status" value="1"/>
</dbReference>
<gene>
    <name evidence="2" type="primary">LOC101405040</name>
</gene>
<accession>A0ABM0I7X4</accession>
<sequence length="250" mass="29443">MAVAGVVVLLRSVRLTSKFTSSSEIPVEFIRRNVKLRGRLRRITENGLEIEHIPITLPIISSWRKEPCGVLLVKLAGVELTETGKVWLQKELKPSQLLWFQLLGKENSALFCYLLVNKGRYLTVSLNEEILRRGLGKTVLVQGLNYDSKIYWTIHRNLLKAELTALKKGEGIWKEESEKESYLEKFKGSWREIWKKDSNLKKIGSNFNLKKSYYDKFRRTYEAWKDNMENYSLILKFRELMSRIHFRRKE</sequence>
<protein>
    <submittedName>
        <fullName evidence="2">Protein C3orf33 homolog</fullName>
    </submittedName>
</protein>
<keyword evidence="1" id="KW-1185">Reference proteome</keyword>
<reference evidence="2" key="1">
    <citation type="submission" date="2025-08" db="UniProtKB">
        <authorList>
            <consortium name="RefSeq"/>
        </authorList>
    </citation>
    <scope>IDENTIFICATION</scope>
</reference>
<dbReference type="InterPro" id="IPR035437">
    <property type="entry name" value="SNase_OB-fold_sf"/>
</dbReference>
<dbReference type="Proteomes" id="UP000694910">
    <property type="component" value="Unplaced"/>
</dbReference>
<dbReference type="InterPro" id="IPR042421">
    <property type="entry name" value="C3orf33-like"/>
</dbReference>
<dbReference type="RefSeq" id="XP_004442269.1">
    <property type="nucleotide sequence ID" value="XM_004442212.2"/>
</dbReference>
<evidence type="ECO:0000313" key="2">
    <source>
        <dbReference type="RefSeq" id="XP_004442269.1"/>
    </source>
</evidence>
<dbReference type="PANTHER" id="PTHR28434:SF1">
    <property type="entry name" value="PROTEIN C3ORF33"/>
    <property type="match status" value="1"/>
</dbReference>
<proteinExistence type="predicted"/>
<evidence type="ECO:0000313" key="1">
    <source>
        <dbReference type="Proteomes" id="UP000694910"/>
    </source>
</evidence>
<dbReference type="SUPFAM" id="SSF50199">
    <property type="entry name" value="Staphylococcal nuclease"/>
    <property type="match status" value="1"/>
</dbReference>